<dbReference type="EnsemblPlants" id="OGLUM11G06060.1">
    <property type="protein sequence ID" value="OGLUM11G06060.1"/>
    <property type="gene ID" value="OGLUM11G06060"/>
</dbReference>
<reference evidence="1" key="2">
    <citation type="submission" date="2018-05" db="EMBL/GenBank/DDBJ databases">
        <title>OgluRS3 (Oryza glumaepatula Reference Sequence Version 3).</title>
        <authorList>
            <person name="Zhang J."/>
            <person name="Kudrna D."/>
            <person name="Lee S."/>
            <person name="Talag J."/>
            <person name="Welchert J."/>
            <person name="Wing R.A."/>
        </authorList>
    </citation>
    <scope>NUCLEOTIDE SEQUENCE [LARGE SCALE GENOMIC DNA]</scope>
</reference>
<dbReference type="Gramene" id="OGLUM11G06060.1">
    <property type="protein sequence ID" value="OGLUM11G06060.1"/>
    <property type="gene ID" value="OGLUM11G06060"/>
</dbReference>
<evidence type="ECO:0000313" key="2">
    <source>
        <dbReference type="Proteomes" id="UP000026961"/>
    </source>
</evidence>
<sequence length="60" mass="6481">MEGSSSAPSYLFFCLFGRSEALLSLRKAEKGIGAGFLEDAATSIPLRHGRATLLVLWHSI</sequence>
<proteinExistence type="predicted"/>
<organism evidence="1">
    <name type="scientific">Oryza glumipatula</name>
    <dbReference type="NCBI Taxonomy" id="40148"/>
    <lineage>
        <taxon>Eukaryota</taxon>
        <taxon>Viridiplantae</taxon>
        <taxon>Streptophyta</taxon>
        <taxon>Embryophyta</taxon>
        <taxon>Tracheophyta</taxon>
        <taxon>Spermatophyta</taxon>
        <taxon>Magnoliopsida</taxon>
        <taxon>Liliopsida</taxon>
        <taxon>Poales</taxon>
        <taxon>Poaceae</taxon>
        <taxon>BOP clade</taxon>
        <taxon>Oryzoideae</taxon>
        <taxon>Oryzeae</taxon>
        <taxon>Oryzinae</taxon>
        <taxon>Oryza</taxon>
    </lineage>
</organism>
<keyword evidence="2" id="KW-1185">Reference proteome</keyword>
<reference evidence="1" key="1">
    <citation type="submission" date="2015-04" db="UniProtKB">
        <authorList>
            <consortium name="EnsemblPlants"/>
        </authorList>
    </citation>
    <scope>IDENTIFICATION</scope>
</reference>
<accession>A0A0E0BGJ8</accession>
<dbReference type="AlphaFoldDB" id="A0A0E0BGJ8"/>
<dbReference type="HOGENOM" id="CLU_2945451_0_0_1"/>
<dbReference type="Proteomes" id="UP000026961">
    <property type="component" value="Chromosome 11"/>
</dbReference>
<evidence type="ECO:0000313" key="1">
    <source>
        <dbReference type="EnsemblPlants" id="OGLUM11G06060.1"/>
    </source>
</evidence>
<protein>
    <submittedName>
        <fullName evidence="1">Uncharacterized protein</fullName>
    </submittedName>
</protein>
<name>A0A0E0BGJ8_9ORYZ</name>